<organism evidence="1 2">
    <name type="scientific">Brevibacillus choshinensis</name>
    <dbReference type="NCBI Taxonomy" id="54911"/>
    <lineage>
        <taxon>Bacteria</taxon>
        <taxon>Bacillati</taxon>
        <taxon>Bacillota</taxon>
        <taxon>Bacilli</taxon>
        <taxon>Bacillales</taxon>
        <taxon>Paenibacillaceae</taxon>
        <taxon>Brevibacillus</taxon>
    </lineage>
</organism>
<protein>
    <recommendedName>
        <fullName evidence="3">DUF4265 domain-containing protein</fullName>
    </recommendedName>
</protein>
<gene>
    <name evidence="1" type="ORF">AN963_21945</name>
</gene>
<dbReference type="EMBL" id="LJJB01000013">
    <property type="protein sequence ID" value="KQL44095.1"/>
    <property type="molecule type" value="Genomic_DNA"/>
</dbReference>
<sequence>MRHMYGVEIQVPDGKLPGFYAQVIHKIGDHVNVFDRDKLLFIVEGEEERDKLKAVLTKPNMLGDVFTLLLLPATTQIEALDDVGFISQNSHHYLYADRVALFTFSDSTGNEKDRWAAQEQLREHLLGLIPEASPVFIIDSALTDLAEGIARAYQLSLQWIYRSE</sequence>
<accession>A0ABR5N0S6</accession>
<evidence type="ECO:0008006" key="3">
    <source>
        <dbReference type="Google" id="ProtNLM"/>
    </source>
</evidence>
<comment type="caution">
    <text evidence="1">The sequence shown here is derived from an EMBL/GenBank/DDBJ whole genome shotgun (WGS) entry which is preliminary data.</text>
</comment>
<keyword evidence="2" id="KW-1185">Reference proteome</keyword>
<reference evidence="1 2" key="1">
    <citation type="submission" date="2015-09" db="EMBL/GenBank/DDBJ databases">
        <title>Genome sequencing project for genomic taxonomy and phylogenomics of Bacillus-like bacteria.</title>
        <authorList>
            <person name="Liu B."/>
            <person name="Wang J."/>
            <person name="Zhu Y."/>
            <person name="Liu G."/>
            <person name="Chen Q."/>
            <person name="Chen Z."/>
            <person name="Lan J."/>
            <person name="Che J."/>
            <person name="Ge C."/>
            <person name="Shi H."/>
            <person name="Pan Z."/>
            <person name="Liu X."/>
        </authorList>
    </citation>
    <scope>NUCLEOTIDE SEQUENCE [LARGE SCALE GENOMIC DNA]</scope>
    <source>
        <strain evidence="1 2">DSM 8552</strain>
    </source>
</reference>
<evidence type="ECO:0000313" key="1">
    <source>
        <dbReference type="EMBL" id="KQL44095.1"/>
    </source>
</evidence>
<proteinExistence type="predicted"/>
<dbReference type="Proteomes" id="UP000051063">
    <property type="component" value="Unassembled WGS sequence"/>
</dbReference>
<dbReference type="RefSeq" id="WP_055746679.1">
    <property type="nucleotide sequence ID" value="NZ_LJJB01000013.1"/>
</dbReference>
<name>A0ABR5N0S6_BRECH</name>
<evidence type="ECO:0000313" key="2">
    <source>
        <dbReference type="Proteomes" id="UP000051063"/>
    </source>
</evidence>